<name>A0ABU3BYP1_9GAMM</name>
<dbReference type="InterPro" id="IPR011990">
    <property type="entry name" value="TPR-like_helical_dom_sf"/>
</dbReference>
<dbReference type="SMART" id="SM00028">
    <property type="entry name" value="TPR"/>
    <property type="match status" value="3"/>
</dbReference>
<dbReference type="Gene3D" id="1.25.40.10">
    <property type="entry name" value="Tetratricopeptide repeat domain"/>
    <property type="match status" value="1"/>
</dbReference>
<keyword evidence="1" id="KW-0802">TPR repeat</keyword>
<evidence type="ECO:0000313" key="3">
    <source>
        <dbReference type="EMBL" id="MDT0634370.1"/>
    </source>
</evidence>
<sequence>MSRLTAAVLLLGLGLAGAGSGCATGPNANADAAQAADANADLGIDYLRKSRNEQALDKLKRALSFEPEHVRANWGLGIVYARLESFDRADTHFQRALASTDSPAILNSYGAFLCERGRVDEAISRFDRAAEHPEYTTPAVALANAGICLARAGRDGDAESFLRRALGADPAYGPALAQMARITFRRGDHMTTRAFVQRREDAAELPAELLLLAARNELALGERGAAQRYLRRYNEAAPDDKRTMDQLTDESHD</sequence>
<dbReference type="PROSITE" id="PS50005">
    <property type="entry name" value="TPR"/>
    <property type="match status" value="1"/>
</dbReference>
<evidence type="ECO:0000256" key="2">
    <source>
        <dbReference type="SAM" id="SignalP"/>
    </source>
</evidence>
<comment type="caution">
    <text evidence="3">The sequence shown here is derived from an EMBL/GenBank/DDBJ whole genome shotgun (WGS) entry which is preliminary data.</text>
</comment>
<gene>
    <name evidence="3" type="primary">pilW</name>
    <name evidence="3" type="ORF">RM532_05310</name>
</gene>
<dbReference type="PANTHER" id="PTHR12558">
    <property type="entry name" value="CELL DIVISION CYCLE 16,23,27"/>
    <property type="match status" value="1"/>
</dbReference>
<dbReference type="PROSITE" id="PS51257">
    <property type="entry name" value="PROKAR_LIPOPROTEIN"/>
    <property type="match status" value="1"/>
</dbReference>
<keyword evidence="4" id="KW-1185">Reference proteome</keyword>
<dbReference type="PANTHER" id="PTHR12558:SF33">
    <property type="entry name" value="BLL7664 PROTEIN"/>
    <property type="match status" value="1"/>
</dbReference>
<feature type="signal peptide" evidence="2">
    <location>
        <begin position="1"/>
        <end position="23"/>
    </location>
</feature>
<dbReference type="SUPFAM" id="SSF48452">
    <property type="entry name" value="TPR-like"/>
    <property type="match status" value="1"/>
</dbReference>
<dbReference type="EMBL" id="JAVRIB010000004">
    <property type="protein sequence ID" value="MDT0634370.1"/>
    <property type="molecule type" value="Genomic_DNA"/>
</dbReference>
<dbReference type="Pfam" id="PF13432">
    <property type="entry name" value="TPR_16"/>
    <property type="match status" value="1"/>
</dbReference>
<accession>A0ABU3BYP1</accession>
<dbReference type="InterPro" id="IPR019734">
    <property type="entry name" value="TPR_rpt"/>
</dbReference>
<dbReference type="NCBIfam" id="TIGR02521">
    <property type="entry name" value="type_IV_pilW"/>
    <property type="match status" value="1"/>
</dbReference>
<evidence type="ECO:0000313" key="4">
    <source>
        <dbReference type="Proteomes" id="UP001251857"/>
    </source>
</evidence>
<proteinExistence type="predicted"/>
<dbReference type="Pfam" id="PF13424">
    <property type="entry name" value="TPR_12"/>
    <property type="match status" value="1"/>
</dbReference>
<reference evidence="3 4" key="1">
    <citation type="submission" date="2023-09" db="EMBL/GenBank/DDBJ databases">
        <authorList>
            <person name="Rey-Velasco X."/>
        </authorList>
    </citation>
    <scope>NUCLEOTIDE SEQUENCE [LARGE SCALE GENOMIC DNA]</scope>
    <source>
        <strain evidence="3 4">W335</strain>
    </source>
</reference>
<feature type="repeat" description="TPR" evidence="1">
    <location>
        <begin position="36"/>
        <end position="69"/>
    </location>
</feature>
<dbReference type="Proteomes" id="UP001251857">
    <property type="component" value="Unassembled WGS sequence"/>
</dbReference>
<organism evidence="3 4">
    <name type="scientific">Spectribacter hydrogenoxidans</name>
    <dbReference type="NCBI Taxonomy" id="3075608"/>
    <lineage>
        <taxon>Bacteria</taxon>
        <taxon>Pseudomonadati</taxon>
        <taxon>Pseudomonadota</taxon>
        <taxon>Gammaproteobacteria</taxon>
        <taxon>Salinisphaerales</taxon>
        <taxon>Salinisphaeraceae</taxon>
        <taxon>Spectribacter</taxon>
    </lineage>
</organism>
<dbReference type="RefSeq" id="WP_311652130.1">
    <property type="nucleotide sequence ID" value="NZ_JAVRIB010000004.1"/>
</dbReference>
<protein>
    <submittedName>
        <fullName evidence="3">Type IV pilus biogenesis/stability protein PilW</fullName>
    </submittedName>
</protein>
<dbReference type="InterPro" id="IPR013360">
    <property type="entry name" value="Pilus_4_PilW"/>
</dbReference>
<keyword evidence="2" id="KW-0732">Signal</keyword>
<feature type="chain" id="PRO_5045648291" evidence="2">
    <location>
        <begin position="24"/>
        <end position="253"/>
    </location>
</feature>
<evidence type="ECO:0000256" key="1">
    <source>
        <dbReference type="PROSITE-ProRule" id="PRU00339"/>
    </source>
</evidence>